<keyword evidence="5" id="KW-0804">Transcription</keyword>
<organism evidence="8 9">
    <name type="scientific">Ancylostoma ceylanicum</name>
    <dbReference type="NCBI Taxonomy" id="53326"/>
    <lineage>
        <taxon>Eukaryota</taxon>
        <taxon>Metazoa</taxon>
        <taxon>Ecdysozoa</taxon>
        <taxon>Nematoda</taxon>
        <taxon>Chromadorea</taxon>
        <taxon>Rhabditida</taxon>
        <taxon>Rhabditina</taxon>
        <taxon>Rhabditomorpha</taxon>
        <taxon>Strongyloidea</taxon>
        <taxon>Ancylostomatidae</taxon>
        <taxon>Ancylostomatinae</taxon>
        <taxon>Ancylostoma</taxon>
    </lineage>
</organism>
<dbReference type="SUPFAM" id="SSF53756">
    <property type="entry name" value="UDP-Glycosyltransferase/glycogen phosphorylase"/>
    <property type="match status" value="1"/>
</dbReference>
<feature type="region of interest" description="Disordered" evidence="6">
    <location>
        <begin position="593"/>
        <end position="753"/>
    </location>
</feature>
<name>A0A0D6MAI6_9BILA</name>
<protein>
    <submittedName>
        <fullName evidence="8">Glycosyltransferase, group 1 family protein</fullName>
    </submittedName>
</protein>
<feature type="compositionally biased region" description="Basic residues" evidence="6">
    <location>
        <begin position="736"/>
        <end position="746"/>
    </location>
</feature>
<keyword evidence="2" id="KW-0560">Oxidoreductase</keyword>
<accession>A0A0D6MAI6</accession>
<dbReference type="Gene3D" id="3.40.50.2000">
    <property type="entry name" value="Glycogen Phosphorylase B"/>
    <property type="match status" value="1"/>
</dbReference>
<dbReference type="PANTHER" id="PTHR23123">
    <property type="entry name" value="PHD/F-BOX CONTAINING PROTEIN"/>
    <property type="match status" value="1"/>
</dbReference>
<feature type="region of interest" description="Disordered" evidence="6">
    <location>
        <begin position="1"/>
        <end position="46"/>
    </location>
</feature>
<evidence type="ECO:0000256" key="1">
    <source>
        <dbReference type="ARBA" id="ARBA00022723"/>
    </source>
</evidence>
<keyword evidence="1" id="KW-0479">Metal-binding</keyword>
<evidence type="ECO:0000256" key="3">
    <source>
        <dbReference type="ARBA" id="ARBA00023004"/>
    </source>
</evidence>
<dbReference type="InterPro" id="IPR050690">
    <property type="entry name" value="JHDM1_Histone_Demethylase"/>
</dbReference>
<evidence type="ECO:0000256" key="5">
    <source>
        <dbReference type="ARBA" id="ARBA00023163"/>
    </source>
</evidence>
<feature type="compositionally biased region" description="Pro residues" evidence="6">
    <location>
        <begin position="925"/>
        <end position="948"/>
    </location>
</feature>
<feature type="compositionally biased region" description="Acidic residues" evidence="6">
    <location>
        <begin position="706"/>
        <end position="727"/>
    </location>
</feature>
<sequence>MPPKRKSRTGATPVRGEGRTTRSSAKKAKADHSDSEKSASSDDEKPFDKGTFMSVMRYDFEDLLTNERFEHPDLIGKIEPNEFNLEYYEQSRLATPLVFDCDPHELGMKVPKADDFSVDDVLRLVGGDRMIEVVEVSGQTSVKMTLKDFIEYYKTPREERSTLYNVLSLEFSNTEMEDIIQSPALVRQVDWVDNHWPDALRQRYITFNKKGHYTLHHTYPKVQNYCLMSVERCYTDFHVDFGGTSVWYHVLKGQKIFWMVEPSPTNIRLYEEFVKNPEQTGFFGNVVDKCCRVVLNPGTTTIIPSGWIHAVYTPSDSLVFGGNFLHSLRSEMQIQVYLSENRINITKKFRFPYIEELMLYVIADFVFKCTGRRYVRPARLDNARFDYVGKIWKQKGNHRKVINYQEYMSGGIQLEPKDLVAVDNQSDIQDNGVVNVIAMHAENTLLYNTAAAVTAVSTQKAQAADENIEVEEESTDEKTEQQAAGEASAPPPHQTDPTIFYHEASIFHDLYGRSTSDHRNPIGEEPPIEYNQAELDRVSHLLLPEYERLCEYLRKKRLLDVAEGITQPASLLNCFHCILEKRRQQLVEMNLLPAVTPKEKPKRTYRRQSQGTPKTPRSAKSRQNSGAKRSMSEDDVKEHHNATDDSHVDGTATAAGDNEENVKMEEDTVKEEAEVEDAEIKQEGDEELDDENMSKPSTSSRKRELDEDYEEADAQAEADDDDDEDYEEKVCVVHLRTPKSSKKKHDPKKDKPMFVGGLPMAAIQEGPVVPNAYNYDPMAEIMKLGTGQLQSAYRKSKMNISLPKEKKIYKLEPKHHEEEGASGSTEKEKKPAPARPSPNSGGPSPRVGFMPRLHDISPSTASGPVKSPMTSPAPRRLQTTSVDGLQRSPAEFSPAVNRASRGSFSEFGRTGTGGQISPSPRNGTPQPPPHLHPPPIPPLSSSRPPPPSKVHTSPSDPTQRDDAQRGLGGPVRTPQDARKARFADNPVSDVSPPPVSTTPPLMPSPAQVLRSPDLPPVFTPSTTTTTSSSSSVSAAQPVNSTAPRIPMKQALAQLGQIVKELNEVNALRNVECCVINEMICLLLSKYPLLKQWMNSDLFRELTVVEELEREAKYLDRCKDNFVYKRPVGISVFFREPLATARAENKSEFDFIERYTAAVVVLGDIGRSPRMCYHAYSLATQLNYDVKLVGYLDSIPHPLIHNNPHIKYVPLAPPPDRITKLPEMLQLPLKFLWTFIVLSWALLFRIGWDVKLILMQNPPALPTMFVCWIVARLKSAKFVIDWHNYMWSVIKDKSGIDQLTLPRLVEDGSEGKDSNKDTVVRRKPTREVERDAAVVANRRKRHSSGEKKERKSLKRRYIEWVYRWEGACGRRADAGLCVTRAMREDLQRAWGVHAAVFYDRPPSCTFREFTLNDKHELLLRLGLGANGQVFDANPAEDTTRFSTRDPSTRQVQLREDRPLLVISSTSWTPDEDFQILLDAAKKYNDVAAISRSTSPATRLPIIVLVITGRGPLKEFYMEKIQRMKMEYVEVHTPWLESQDYPLMIATADLGVSLHTSTSGLDLPMKVVDMFGAGIPVLAKRFNCIGELVQDGQNGHLFDTATDLFQHLYGLATGFPTHCKKLHKLKQFVLDDGLPSWEENWATVAMPILAPNLDPHFERVMAREPADPE</sequence>
<evidence type="ECO:0000313" key="8">
    <source>
        <dbReference type="EMBL" id="EPB79626.1"/>
    </source>
</evidence>
<proteinExistence type="predicted"/>
<dbReference type="Proteomes" id="UP000054495">
    <property type="component" value="Unassembled WGS sequence"/>
</dbReference>
<evidence type="ECO:0000259" key="7">
    <source>
        <dbReference type="PROSITE" id="PS51184"/>
    </source>
</evidence>
<feature type="region of interest" description="Disordered" evidence="6">
    <location>
        <begin position="795"/>
        <end position="1039"/>
    </location>
</feature>
<dbReference type="Pfam" id="PF13692">
    <property type="entry name" value="Glyco_trans_1_4"/>
    <property type="match status" value="1"/>
</dbReference>
<dbReference type="SUPFAM" id="SSF51197">
    <property type="entry name" value="Clavaminate synthase-like"/>
    <property type="match status" value="1"/>
</dbReference>
<dbReference type="GO" id="GO:0016491">
    <property type="term" value="F:oxidoreductase activity"/>
    <property type="evidence" value="ECO:0007669"/>
    <property type="project" value="UniProtKB-KW"/>
</dbReference>
<feature type="region of interest" description="Disordered" evidence="6">
    <location>
        <begin position="463"/>
        <end position="497"/>
    </location>
</feature>
<keyword evidence="9" id="KW-1185">Reference proteome</keyword>
<dbReference type="EMBL" id="KE124791">
    <property type="protein sequence ID" value="EPB79626.1"/>
    <property type="molecule type" value="Genomic_DNA"/>
</dbReference>
<dbReference type="InterPro" id="IPR003347">
    <property type="entry name" value="JmjC_dom"/>
</dbReference>
<feature type="domain" description="JmjC" evidence="7">
    <location>
        <begin position="171"/>
        <end position="341"/>
    </location>
</feature>
<feature type="compositionally biased region" description="Pro residues" evidence="6">
    <location>
        <begin position="991"/>
        <end position="1003"/>
    </location>
</feature>
<evidence type="ECO:0000256" key="4">
    <source>
        <dbReference type="ARBA" id="ARBA00023015"/>
    </source>
</evidence>
<feature type="compositionally biased region" description="Basic and acidic residues" evidence="6">
    <location>
        <begin position="803"/>
        <end position="831"/>
    </location>
</feature>
<dbReference type="GO" id="GO:0016740">
    <property type="term" value="F:transferase activity"/>
    <property type="evidence" value="ECO:0007669"/>
    <property type="project" value="UniProtKB-KW"/>
</dbReference>
<feature type="compositionally biased region" description="Basic and acidic residues" evidence="6">
    <location>
        <begin position="630"/>
        <end position="648"/>
    </location>
</feature>
<feature type="compositionally biased region" description="Low complexity" evidence="6">
    <location>
        <begin position="837"/>
        <end position="846"/>
    </location>
</feature>
<feature type="compositionally biased region" description="Low complexity" evidence="6">
    <location>
        <begin position="1019"/>
        <end position="1031"/>
    </location>
</feature>
<evidence type="ECO:0000256" key="2">
    <source>
        <dbReference type="ARBA" id="ARBA00023002"/>
    </source>
</evidence>
<feature type="compositionally biased region" description="Acidic residues" evidence="6">
    <location>
        <begin position="466"/>
        <end position="475"/>
    </location>
</feature>
<feature type="region of interest" description="Disordered" evidence="6">
    <location>
        <begin position="1306"/>
        <end position="1330"/>
    </location>
</feature>
<evidence type="ECO:0000313" key="9">
    <source>
        <dbReference type="Proteomes" id="UP000054495"/>
    </source>
</evidence>
<keyword evidence="8" id="KW-0808">Transferase</keyword>
<feature type="compositionally biased region" description="Basic and acidic residues" evidence="6">
    <location>
        <begin position="660"/>
        <end position="683"/>
    </location>
</feature>
<keyword evidence="4" id="KW-0805">Transcription regulation</keyword>
<dbReference type="GO" id="GO:0046872">
    <property type="term" value="F:metal ion binding"/>
    <property type="evidence" value="ECO:0007669"/>
    <property type="project" value="UniProtKB-KW"/>
</dbReference>
<dbReference type="Gene3D" id="2.60.120.650">
    <property type="entry name" value="Cupin"/>
    <property type="match status" value="1"/>
</dbReference>
<dbReference type="PROSITE" id="PS51184">
    <property type="entry name" value="JMJC"/>
    <property type="match status" value="1"/>
</dbReference>
<evidence type="ECO:0000256" key="6">
    <source>
        <dbReference type="SAM" id="MobiDB-lite"/>
    </source>
</evidence>
<reference evidence="8 9" key="1">
    <citation type="submission" date="2013-05" db="EMBL/GenBank/DDBJ databases">
        <title>Draft genome of the parasitic nematode Anyclostoma ceylanicum.</title>
        <authorList>
            <person name="Mitreva M."/>
        </authorList>
    </citation>
    <scope>NUCLEOTIDE SEQUENCE [LARGE SCALE GENOMIC DNA]</scope>
</reference>
<keyword evidence="3" id="KW-0408">Iron</keyword>
<feature type="compositionally biased region" description="Basic and acidic residues" evidence="6">
    <location>
        <begin position="28"/>
        <end position="46"/>
    </location>
</feature>
<feature type="compositionally biased region" description="Polar residues" evidence="6">
    <location>
        <begin position="915"/>
        <end position="924"/>
    </location>
</feature>
<dbReference type="SMART" id="SM00558">
    <property type="entry name" value="JmjC"/>
    <property type="match status" value="1"/>
</dbReference>
<gene>
    <name evidence="8" type="ORF">ANCCEY_01322</name>
</gene>